<dbReference type="PANTHER" id="PTHR11803">
    <property type="entry name" value="2-IMINOBUTANOATE/2-IMINOPROPANOATE DEAMINASE RIDA"/>
    <property type="match status" value="1"/>
</dbReference>
<dbReference type="OrthoDB" id="9809792at2"/>
<dbReference type="GO" id="GO:0005829">
    <property type="term" value="C:cytosol"/>
    <property type="evidence" value="ECO:0007669"/>
    <property type="project" value="TreeGrafter"/>
</dbReference>
<evidence type="ECO:0000313" key="2">
    <source>
        <dbReference type="Proteomes" id="UP000249524"/>
    </source>
</evidence>
<dbReference type="PANTHER" id="PTHR11803:SF44">
    <property type="entry name" value="RUTC FAMILY PROTEIN YJGH"/>
    <property type="match status" value="1"/>
</dbReference>
<dbReference type="GO" id="GO:0019239">
    <property type="term" value="F:deaminase activity"/>
    <property type="evidence" value="ECO:0007669"/>
    <property type="project" value="TreeGrafter"/>
</dbReference>
<name>A0A328BGI2_9CAUL</name>
<organism evidence="1 2">
    <name type="scientific">Phenylobacterium kunshanense</name>
    <dbReference type="NCBI Taxonomy" id="1445034"/>
    <lineage>
        <taxon>Bacteria</taxon>
        <taxon>Pseudomonadati</taxon>
        <taxon>Pseudomonadota</taxon>
        <taxon>Alphaproteobacteria</taxon>
        <taxon>Caulobacterales</taxon>
        <taxon>Caulobacteraceae</taxon>
        <taxon>Phenylobacterium</taxon>
    </lineage>
</organism>
<dbReference type="Pfam" id="PF01042">
    <property type="entry name" value="Ribonuc_L-PSP"/>
    <property type="match status" value="1"/>
</dbReference>
<proteinExistence type="predicted"/>
<evidence type="ECO:0000313" key="1">
    <source>
        <dbReference type="EMBL" id="RAK65669.1"/>
    </source>
</evidence>
<dbReference type="InterPro" id="IPR035959">
    <property type="entry name" value="RutC-like_sf"/>
</dbReference>
<sequence>MVIPVPGFQRAYDDYRYAPSRRAGDFVYISGVVAGPNGAADRGPEAFKGYARRAFKAIEANLKAHGLTFADVVMVNTFHVWDGPGFKGTRDEQFAALSAVKDEFMGPPHPAWTAVGTTGLLADDGVVEIQMIAYAPRK</sequence>
<dbReference type="Gene3D" id="3.30.1330.40">
    <property type="entry name" value="RutC-like"/>
    <property type="match status" value="1"/>
</dbReference>
<keyword evidence="2" id="KW-1185">Reference proteome</keyword>
<accession>A0A328BGI2</accession>
<protein>
    <submittedName>
        <fullName evidence="1">RidA family protein</fullName>
    </submittedName>
</protein>
<dbReference type="EMBL" id="QFYS01000004">
    <property type="protein sequence ID" value="RAK65669.1"/>
    <property type="molecule type" value="Genomic_DNA"/>
</dbReference>
<reference evidence="1 2" key="1">
    <citation type="submission" date="2018-05" db="EMBL/GenBank/DDBJ databases">
        <authorList>
            <person name="Lanie J.A."/>
            <person name="Ng W.-L."/>
            <person name="Kazmierczak K.M."/>
            <person name="Andrzejewski T.M."/>
            <person name="Davidsen T.M."/>
            <person name="Wayne K.J."/>
            <person name="Tettelin H."/>
            <person name="Glass J.I."/>
            <person name="Rusch D."/>
            <person name="Podicherti R."/>
            <person name="Tsui H.-C.T."/>
            <person name="Winkler M.E."/>
        </authorList>
    </citation>
    <scope>NUCLEOTIDE SEQUENCE [LARGE SCALE GENOMIC DNA]</scope>
    <source>
        <strain evidence="1 2">BUT-10</strain>
    </source>
</reference>
<comment type="caution">
    <text evidence="1">The sequence shown here is derived from an EMBL/GenBank/DDBJ whole genome shotgun (WGS) entry which is preliminary data.</text>
</comment>
<dbReference type="InterPro" id="IPR006175">
    <property type="entry name" value="YjgF/YER057c/UK114"/>
</dbReference>
<dbReference type="Proteomes" id="UP000249524">
    <property type="component" value="Unassembled WGS sequence"/>
</dbReference>
<dbReference type="AlphaFoldDB" id="A0A328BGI2"/>
<dbReference type="SUPFAM" id="SSF55298">
    <property type="entry name" value="YjgF-like"/>
    <property type="match status" value="1"/>
</dbReference>
<gene>
    <name evidence="1" type="ORF">DJ019_11560</name>
</gene>